<reference evidence="2 3" key="1">
    <citation type="journal article" date="2005" name="Science">
        <title>The genome sequence of Trypanosoma cruzi, etiologic agent of Chagas disease.</title>
        <authorList>
            <person name="El-Sayed N.M."/>
            <person name="Myler P.J."/>
            <person name="Bartholomeu D.C."/>
            <person name="Nilsson D."/>
            <person name="Aggarwal G."/>
            <person name="Tran A.N."/>
            <person name="Ghedin E."/>
            <person name="Worthey E.A."/>
            <person name="Delcher A.L."/>
            <person name="Blandin G."/>
            <person name="Westenberger S.J."/>
            <person name="Caler E."/>
            <person name="Cerqueira G.C."/>
            <person name="Branche C."/>
            <person name="Haas B."/>
            <person name="Anupama A."/>
            <person name="Arner E."/>
            <person name="Aslund L."/>
            <person name="Attipoe P."/>
            <person name="Bontempi E."/>
            <person name="Bringaud F."/>
            <person name="Burton P."/>
            <person name="Cadag E."/>
            <person name="Campbell D.A."/>
            <person name="Carrington M."/>
            <person name="Crabtree J."/>
            <person name="Darban H."/>
            <person name="da Silveira J.F."/>
            <person name="de Jong P."/>
            <person name="Edwards K."/>
            <person name="Englund P.T."/>
            <person name="Fazelina G."/>
            <person name="Feldblyum T."/>
            <person name="Ferella M."/>
            <person name="Frasch A.C."/>
            <person name="Gull K."/>
            <person name="Horn D."/>
            <person name="Hou L."/>
            <person name="Huang Y."/>
            <person name="Kindlund E."/>
            <person name="Klingbeil M."/>
            <person name="Kluge S."/>
            <person name="Koo H."/>
            <person name="Lacerda D."/>
            <person name="Levin M.J."/>
            <person name="Lorenzi H."/>
            <person name="Louie T."/>
            <person name="Machado C.R."/>
            <person name="McCulloch R."/>
            <person name="McKenna A."/>
            <person name="Mizuno Y."/>
            <person name="Mottram J.C."/>
            <person name="Nelson S."/>
            <person name="Ochaya S."/>
            <person name="Osoegawa K."/>
            <person name="Pai G."/>
            <person name="Parsons M."/>
            <person name="Pentony M."/>
            <person name="Pettersson U."/>
            <person name="Pop M."/>
            <person name="Ramirez J.L."/>
            <person name="Rinta J."/>
            <person name="Robertson L."/>
            <person name="Salzberg S.L."/>
            <person name="Sanchez D.O."/>
            <person name="Seyler A."/>
            <person name="Sharma R."/>
            <person name="Shetty J."/>
            <person name="Simpson A.J."/>
            <person name="Sisk E."/>
            <person name="Tammi M.T."/>
            <person name="Tarleton R."/>
            <person name="Teixeira S."/>
            <person name="Van Aken S."/>
            <person name="Vogt C."/>
            <person name="Ward P.N."/>
            <person name="Wickstead B."/>
            <person name="Wortman J."/>
            <person name="White O."/>
            <person name="Fraser C.M."/>
            <person name="Stuart K.D."/>
            <person name="Andersson B."/>
        </authorList>
    </citation>
    <scope>NUCLEOTIDE SEQUENCE [LARGE SCALE GENOMIC DNA]</scope>
    <source>
        <strain evidence="2 3">CL Brener</strain>
    </source>
</reference>
<comment type="caution">
    <text evidence="2">The sequence shown here is derived from an EMBL/GenBank/DDBJ whole genome shotgun (WGS) entry which is preliminary data.</text>
</comment>
<dbReference type="GeneID" id="3545539"/>
<dbReference type="InParanoid" id="Q4DI53"/>
<keyword evidence="1" id="KW-0472">Membrane</keyword>
<evidence type="ECO:0000256" key="1">
    <source>
        <dbReference type="SAM" id="Phobius"/>
    </source>
</evidence>
<evidence type="ECO:0008006" key="4">
    <source>
        <dbReference type="Google" id="ProtNLM"/>
    </source>
</evidence>
<evidence type="ECO:0000313" key="3">
    <source>
        <dbReference type="Proteomes" id="UP000002296"/>
    </source>
</evidence>
<name>Q4DI53_TRYCC</name>
<evidence type="ECO:0000313" key="2">
    <source>
        <dbReference type="EMBL" id="EAN92209.1"/>
    </source>
</evidence>
<gene>
    <name evidence="2" type="ORF">Tc00.1047053509151.100</name>
</gene>
<dbReference type="KEGG" id="tcr:509151.100"/>
<dbReference type="EMBL" id="AAHK01000454">
    <property type="protein sequence ID" value="EAN92209.1"/>
    <property type="molecule type" value="Genomic_DNA"/>
</dbReference>
<keyword evidence="3" id="KW-1185">Reference proteome</keyword>
<keyword evidence="1" id="KW-0812">Transmembrane</keyword>
<protein>
    <recommendedName>
        <fullName evidence="4">Transmembrane protein</fullName>
    </recommendedName>
</protein>
<feature type="transmembrane region" description="Helical" evidence="1">
    <location>
        <begin position="64"/>
        <end position="86"/>
    </location>
</feature>
<organism evidence="2 3">
    <name type="scientific">Trypanosoma cruzi (strain CL Brener)</name>
    <dbReference type="NCBI Taxonomy" id="353153"/>
    <lineage>
        <taxon>Eukaryota</taxon>
        <taxon>Discoba</taxon>
        <taxon>Euglenozoa</taxon>
        <taxon>Kinetoplastea</taxon>
        <taxon>Metakinetoplastina</taxon>
        <taxon>Trypanosomatida</taxon>
        <taxon>Trypanosomatidae</taxon>
        <taxon>Trypanosoma</taxon>
        <taxon>Schizotrypanum</taxon>
    </lineage>
</organism>
<feature type="transmembrane region" description="Helical" evidence="1">
    <location>
        <begin position="24"/>
        <end position="52"/>
    </location>
</feature>
<feature type="transmembrane region" description="Helical" evidence="1">
    <location>
        <begin position="124"/>
        <end position="144"/>
    </location>
</feature>
<proteinExistence type="predicted"/>
<sequence>MPSPLDALCMGTSKSKGRKEVPLAAIPFFVCVFLLRSVITLCVCVCVFLFVFYTMTSLFSINGLYTKGFCIFFCFCFFSCCFVGALLSSTFSGDHFYAPRPVLSACCPLIPCLLLLVRCSRNFLAGFAPFLFLFLIFSLAVIHADDICAAGGGMTNVSHGGGGGGGGHSTTRTGVESTANETTRNFILGLPKEGPAPGSADAASLQAAEAFVGEIQEEIMAYDMANARAMETYARSLWAKIPFFGKRWATETSADVLGGTPPLESRGNENVNTATATAAASNMRGQCRVERTSAEVAGGNKRPPQPRMNSWLFKQRHPGWVPLIQRWWVPCVCVAGIVVIWTPDVWKLRTLYWCDYKYALFRQAIHKAYWRATMSAEEYEQLMQELEQGRPLSAKATKCPL</sequence>
<feature type="transmembrane region" description="Helical" evidence="1">
    <location>
        <begin position="98"/>
        <end position="117"/>
    </location>
</feature>
<dbReference type="eggNOG" id="ENOG502RZUG">
    <property type="taxonomic scope" value="Eukaryota"/>
</dbReference>
<dbReference type="PaxDb" id="353153-Q4DI53"/>
<dbReference type="RefSeq" id="XP_814060.1">
    <property type="nucleotide sequence ID" value="XM_808967.1"/>
</dbReference>
<dbReference type="AlphaFoldDB" id="Q4DI53"/>
<dbReference type="Proteomes" id="UP000002296">
    <property type="component" value="Unassembled WGS sequence"/>
</dbReference>
<accession>Q4DI53</accession>
<keyword evidence="1" id="KW-1133">Transmembrane helix</keyword>